<reference evidence="1 2" key="1">
    <citation type="submission" date="2020-05" db="EMBL/GenBank/DDBJ databases">
        <title>MicrobeNet Type strains.</title>
        <authorList>
            <person name="Nicholson A.C."/>
        </authorList>
    </citation>
    <scope>NUCLEOTIDE SEQUENCE [LARGE SCALE GENOMIC DNA]</scope>
    <source>
        <strain evidence="1 2">ATCC 700815</strain>
    </source>
</reference>
<sequence>MNTITNPAGVATQQPITVPGASAPDSETKSAQAMILEFQALMRKLYNTYVECHAALEKNVADLQKLAYQRAIEAKDQRKNAEVGSGITGIVTGGFSLLCGIGGGVYGIKNPQMGFGMGADMGSHLGTPAGNIGNMVGQIVTAGTRGKAEEAQIHADLARNVSDSAARDAGKARDNADQHHDQYLREAGQLTQEMIAAIKATVAPR</sequence>
<protein>
    <submittedName>
        <fullName evidence="1">Uncharacterized protein</fullName>
    </submittedName>
</protein>
<gene>
    <name evidence="1" type="ORF">HLB16_18505</name>
</gene>
<name>A0A849BAR0_9BURK</name>
<dbReference type="Proteomes" id="UP000542973">
    <property type="component" value="Unassembled WGS sequence"/>
</dbReference>
<comment type="caution">
    <text evidence="1">The sequence shown here is derived from an EMBL/GenBank/DDBJ whole genome shotgun (WGS) entry which is preliminary data.</text>
</comment>
<organism evidence="1 2">
    <name type="scientific">Cupriavidus gilardii</name>
    <dbReference type="NCBI Taxonomy" id="82541"/>
    <lineage>
        <taxon>Bacteria</taxon>
        <taxon>Pseudomonadati</taxon>
        <taxon>Pseudomonadota</taxon>
        <taxon>Betaproteobacteria</taxon>
        <taxon>Burkholderiales</taxon>
        <taxon>Burkholderiaceae</taxon>
        <taxon>Cupriavidus</taxon>
    </lineage>
</organism>
<proteinExistence type="predicted"/>
<evidence type="ECO:0000313" key="2">
    <source>
        <dbReference type="Proteomes" id="UP000542973"/>
    </source>
</evidence>
<dbReference type="EMBL" id="JABEMD010000034">
    <property type="protein sequence ID" value="NNH12861.1"/>
    <property type="molecule type" value="Genomic_DNA"/>
</dbReference>
<evidence type="ECO:0000313" key="1">
    <source>
        <dbReference type="EMBL" id="NNH12861.1"/>
    </source>
</evidence>
<accession>A0A849BAR0</accession>
<dbReference type="RefSeq" id="WP_053824116.1">
    <property type="nucleotide sequence ID" value="NZ_BAAAEB010000025.1"/>
</dbReference>
<dbReference type="AlphaFoldDB" id="A0A849BAR0"/>